<keyword evidence="1" id="KW-0812">Transmembrane</keyword>
<keyword evidence="1" id="KW-0472">Membrane</keyword>
<reference evidence="2 3" key="1">
    <citation type="journal article" date="2018" name="Nat. Biotechnol.">
        <title>A standardized bacterial taxonomy based on genome phylogeny substantially revises the tree of life.</title>
        <authorList>
            <person name="Parks D.H."/>
            <person name="Chuvochina M."/>
            <person name="Waite D.W."/>
            <person name="Rinke C."/>
            <person name="Skarshewski A."/>
            <person name="Chaumeil P.A."/>
            <person name="Hugenholtz P."/>
        </authorList>
    </citation>
    <scope>NUCLEOTIDE SEQUENCE [LARGE SCALE GENOMIC DNA]</scope>
    <source>
        <strain evidence="2">UBA9375</strain>
    </source>
</reference>
<evidence type="ECO:0000256" key="1">
    <source>
        <dbReference type="SAM" id="Phobius"/>
    </source>
</evidence>
<comment type="caution">
    <text evidence="2">The sequence shown here is derived from an EMBL/GenBank/DDBJ whole genome shotgun (WGS) entry which is preliminary data.</text>
</comment>
<gene>
    <name evidence="2" type="ORF">DIT97_00955</name>
</gene>
<feature type="transmembrane region" description="Helical" evidence="1">
    <location>
        <begin position="113"/>
        <end position="132"/>
    </location>
</feature>
<dbReference type="EMBL" id="DQAY01000008">
    <property type="protein sequence ID" value="HCO21692.1"/>
    <property type="molecule type" value="Genomic_DNA"/>
</dbReference>
<evidence type="ECO:0008006" key="4">
    <source>
        <dbReference type="Google" id="ProtNLM"/>
    </source>
</evidence>
<protein>
    <recommendedName>
        <fullName evidence="4">DUF2231 domain-containing protein</fullName>
    </recommendedName>
</protein>
<feature type="transmembrane region" description="Helical" evidence="1">
    <location>
        <begin position="78"/>
        <end position="101"/>
    </location>
</feature>
<accession>A0A3D3R0S8</accession>
<evidence type="ECO:0000313" key="3">
    <source>
        <dbReference type="Proteomes" id="UP000263642"/>
    </source>
</evidence>
<dbReference type="Proteomes" id="UP000263642">
    <property type="component" value="Unassembled WGS sequence"/>
</dbReference>
<keyword evidence="1" id="KW-1133">Transmembrane helix</keyword>
<proteinExistence type="predicted"/>
<name>A0A3D3R0S8_9PLAN</name>
<feature type="transmembrane region" description="Helical" evidence="1">
    <location>
        <begin position="36"/>
        <end position="58"/>
    </location>
</feature>
<feature type="transmembrane region" description="Helical" evidence="1">
    <location>
        <begin position="6"/>
        <end position="29"/>
    </location>
</feature>
<evidence type="ECO:0000313" key="2">
    <source>
        <dbReference type="EMBL" id="HCO21692.1"/>
    </source>
</evidence>
<dbReference type="AlphaFoldDB" id="A0A3D3R0S8"/>
<sequence length="164" mass="18122">MNAAQVHLMTVHVPIVGCWGLSILFLLAWMFRDERLFKICCWLLLTILLIATVAYFSGPLAYELLEQQVKLNTETVEFHAVLARSCLLAMVVLEMVVGNALVQGFQGEKIPGWQRAIILTGTIAIAVFWSAAAHWGGLIRHPEIGFSKPEPAAISDPTPPMNQP</sequence>
<organism evidence="2 3">
    <name type="scientific">Gimesia maris</name>
    <dbReference type="NCBI Taxonomy" id="122"/>
    <lineage>
        <taxon>Bacteria</taxon>
        <taxon>Pseudomonadati</taxon>
        <taxon>Planctomycetota</taxon>
        <taxon>Planctomycetia</taxon>
        <taxon>Planctomycetales</taxon>
        <taxon>Planctomycetaceae</taxon>
        <taxon>Gimesia</taxon>
    </lineage>
</organism>